<dbReference type="CDD" id="cd16295">
    <property type="entry name" value="TTHA0252-CPSF-like_MBL-fold"/>
    <property type="match status" value="1"/>
</dbReference>
<dbReference type="KEGG" id="sgi:SGRAN_1787"/>
<dbReference type="InterPro" id="IPR022712">
    <property type="entry name" value="Beta_Casp"/>
</dbReference>
<dbReference type="EMBL" id="CP012199">
    <property type="protein sequence ID" value="AMG74165.1"/>
    <property type="molecule type" value="Genomic_DNA"/>
</dbReference>
<evidence type="ECO:0000256" key="1">
    <source>
        <dbReference type="ARBA" id="ARBA00022801"/>
    </source>
</evidence>
<dbReference type="Pfam" id="PF10996">
    <property type="entry name" value="Beta-Casp"/>
    <property type="match status" value="1"/>
</dbReference>
<dbReference type="Gene3D" id="3.40.50.10890">
    <property type="match status" value="1"/>
</dbReference>
<organism evidence="4 5">
    <name type="scientific">Sphingopyxis granuli</name>
    <dbReference type="NCBI Taxonomy" id="267128"/>
    <lineage>
        <taxon>Bacteria</taxon>
        <taxon>Pseudomonadati</taxon>
        <taxon>Pseudomonadota</taxon>
        <taxon>Alphaproteobacteria</taxon>
        <taxon>Sphingomonadales</taxon>
        <taxon>Sphingomonadaceae</taxon>
        <taxon>Sphingopyxis</taxon>
    </lineage>
</organism>
<accession>A0AA86GL14</accession>
<reference evidence="4 5" key="1">
    <citation type="journal article" date="2016" name="BMC Genomics">
        <title>Genomic analysis of the nitrate-respiring Sphingopyxis granuli (formerly Sphingomonas macrogoltabida) strain TFA.</title>
        <authorList>
            <person name="Garcia-Romero I."/>
            <person name="Perez-Pulido A.J."/>
            <person name="Gonzalez-Flores Y.E."/>
            <person name="Reyes-Ramirez F."/>
            <person name="Santero E."/>
            <person name="Floriano B."/>
        </authorList>
    </citation>
    <scope>NUCLEOTIDE SEQUENCE [LARGE SCALE GENOMIC DNA]</scope>
    <source>
        <strain evidence="4 5">TFA</strain>
    </source>
</reference>
<feature type="domain" description="Metallo-beta-lactamase" evidence="2">
    <location>
        <begin position="17"/>
        <end position="239"/>
    </location>
</feature>
<dbReference type="PANTHER" id="PTHR11203:SF37">
    <property type="entry name" value="INTEGRATOR COMPLEX SUBUNIT 11"/>
    <property type="match status" value="1"/>
</dbReference>
<evidence type="ECO:0000313" key="5">
    <source>
        <dbReference type="Proteomes" id="UP000058599"/>
    </source>
</evidence>
<dbReference type="GO" id="GO:0016787">
    <property type="term" value="F:hydrolase activity"/>
    <property type="evidence" value="ECO:0007669"/>
    <property type="project" value="UniProtKB-KW"/>
</dbReference>
<dbReference type="Pfam" id="PF07521">
    <property type="entry name" value="RMMBL"/>
    <property type="match status" value="1"/>
</dbReference>
<dbReference type="InterPro" id="IPR011108">
    <property type="entry name" value="RMMBL"/>
</dbReference>
<dbReference type="InterPro" id="IPR050698">
    <property type="entry name" value="MBL"/>
</dbReference>
<dbReference type="Pfam" id="PF00753">
    <property type="entry name" value="Lactamase_B"/>
    <property type="match status" value="1"/>
</dbReference>
<dbReference type="PANTHER" id="PTHR11203">
    <property type="entry name" value="CLEAVAGE AND POLYADENYLATION SPECIFICITY FACTOR FAMILY MEMBER"/>
    <property type="match status" value="1"/>
</dbReference>
<dbReference type="InterPro" id="IPR001279">
    <property type="entry name" value="Metallo-B-lactamas"/>
</dbReference>
<name>A0AA86GL14_9SPHN</name>
<dbReference type="SMART" id="SM00849">
    <property type="entry name" value="Lactamase_B"/>
    <property type="match status" value="1"/>
</dbReference>
<protein>
    <submittedName>
        <fullName evidence="4">RNA-metabolising metallo-beta-lactamase</fullName>
    </submittedName>
</protein>
<evidence type="ECO:0000259" key="2">
    <source>
        <dbReference type="SMART" id="SM00849"/>
    </source>
</evidence>
<dbReference type="SUPFAM" id="SSF56281">
    <property type="entry name" value="Metallo-hydrolase/oxidoreductase"/>
    <property type="match status" value="1"/>
</dbReference>
<feature type="domain" description="Beta-Casp" evidence="3">
    <location>
        <begin position="255"/>
        <end position="373"/>
    </location>
</feature>
<proteinExistence type="predicted"/>
<evidence type="ECO:0000313" key="4">
    <source>
        <dbReference type="EMBL" id="AMG74165.1"/>
    </source>
</evidence>
<keyword evidence="5" id="KW-1185">Reference proteome</keyword>
<dbReference type="GO" id="GO:0004521">
    <property type="term" value="F:RNA endonuclease activity"/>
    <property type="evidence" value="ECO:0007669"/>
    <property type="project" value="TreeGrafter"/>
</dbReference>
<sequence length="538" mass="59307">MADNVSITFHGAAGTVTGSCMELRHDGRRLLVDCGLFQGSRTLETLNHRPFAFNPRQIDAVVLTHAHIDHCGLLPRLVAEGFEGDIWCTGPTSDLLEFMLADAGRIQESEVAQRNRRRDRAGQKPFEPLYTEADAIAAWRQSRPVALGTWFEPVADVRARLWNAGHILGSASVELEIGGVRLLCSGDLGPEHKAFHPEPESPAGFDHVICESTYGDRKREHLTLEQRRSILEAEIGSALARGGNLVIPVFALERTQELLLDMAMLIRAKRIPAVPIFIDSPLAERATRVFSRYSGTLEDLEAGDVFKDSAFHFVRDVAESIRLNSLTGAIILAASGMCEAGRIRHHLKHNLARRESTILFVGFQAQGSLGRVILDGAERVRISGAEVAVRAQIRRIDTYSAHADQDDLLAWIAARQPIAGSLFLTHGEPDSAEALRRLAQGHGHGRTIVTPLIGEEYRLPAGQPAARTKTGDPTVQAATGRDWQNSYADFATKLKQRLDEIGNAEARQQAIDAMRAVLDSYRQARSRRKRESPRHTPA</sequence>
<keyword evidence="1" id="KW-0378">Hydrolase</keyword>
<dbReference type="SMART" id="SM01027">
    <property type="entry name" value="Beta-Casp"/>
    <property type="match status" value="1"/>
</dbReference>
<dbReference type="InterPro" id="IPR036866">
    <property type="entry name" value="RibonucZ/Hydroxyglut_hydro"/>
</dbReference>
<dbReference type="Gene3D" id="3.60.15.10">
    <property type="entry name" value="Ribonuclease Z/Hydroxyacylglutathione hydrolase-like"/>
    <property type="match status" value="1"/>
</dbReference>
<dbReference type="Proteomes" id="UP000058599">
    <property type="component" value="Chromosome"/>
</dbReference>
<dbReference type="AlphaFoldDB" id="A0AA86GL14"/>
<evidence type="ECO:0000259" key="3">
    <source>
        <dbReference type="SMART" id="SM01027"/>
    </source>
</evidence>
<gene>
    <name evidence="4" type="ORF">SGRAN_1787</name>
</gene>